<dbReference type="VEuPathDB" id="VectorBase:AFAF013428"/>
<reference evidence="2" key="2">
    <citation type="submission" date="2020-05" db="UniProtKB">
        <authorList>
            <consortium name="EnsemblMetazoa"/>
        </authorList>
    </citation>
    <scope>IDENTIFICATION</scope>
    <source>
        <strain evidence="2">FAR1</strain>
    </source>
</reference>
<keyword evidence="3" id="KW-1185">Reference proteome</keyword>
<name>A0A182QMY5_9DIPT</name>
<evidence type="ECO:0000313" key="3">
    <source>
        <dbReference type="Proteomes" id="UP000075886"/>
    </source>
</evidence>
<proteinExistence type="predicted"/>
<feature type="region of interest" description="Disordered" evidence="1">
    <location>
        <begin position="558"/>
        <end position="578"/>
    </location>
</feature>
<evidence type="ECO:0000313" key="2">
    <source>
        <dbReference type="EnsemblMetazoa" id="AFAF013428-PA"/>
    </source>
</evidence>
<dbReference type="EnsemblMetazoa" id="AFAF013428-RA">
    <property type="protein sequence ID" value="AFAF013428-PA"/>
    <property type="gene ID" value="AFAF013428"/>
</dbReference>
<evidence type="ECO:0000256" key="1">
    <source>
        <dbReference type="SAM" id="MobiDB-lite"/>
    </source>
</evidence>
<sequence length="858" mass="95499">MVGSSVTGVCYQQQQQHRWSACFDREQTRQTRRYQLTVIDILADYIRFRCESVASARPPIQPGQLLAECNRIVSSLYVIFDGCTELVTLTLLRLVPDRRHTLLLYPVFENVLTGRVETATGDSIPCYVRMLLCFKRWKSLVGGRAEKSAIDDHASRVLPARCPPVRNTSDLPFLRLLPPVPPAQRVTETRYLLVTDLFNPEHCVEQFLRHYRRAGGPPADETTAKQRDDNSIRQRRLHSMEIRSNYINVPLLAELMERKSRLWARAAYPVPADMFSPTPTLDERALHQEAHSIAESLRLIFRNRTEFIELTLLRVKSCPSFASLLVPVFDAFLGPAAASAASATYGANPSTTTGLTIYRSNDVETYGRLVLCYAKWKALLWVDGPNQSDPVDEWARIDAVALTQLPYEFPRAICRRDAALRRIFPPVVSRMRAGVVPADAKRNNTTTGLLLRTLPKRADLQELCQKFIQVYGCGSDANLPTHDQLPEVPTSPKTTSPAYKSMSAGTDRSPRHWQLDSVNVTGRPTIAQPAGATECQSEMKPIIILDSDDADEKFPATTNAEAMSTPDAEDSNHNIPARHDSVIPVSDVSYVHTGMDRNTPSTGTDEFVGDGTVPLPLNVECFLNTPPATPKQQPQQHHLPLELTPETVVPDEERRPSALVKKSCPRTPASWLRLKGTIRLKAVRKKRTHRLVAATVRRCVLTKVFADGGWWNFADVLAVKIRSPWATGLGCRASIMNAYAGWDHTPKVEQTVTNEPPKLWPAVVGGRKMAGDAEDRTSTSDDALLRELIDCLGASVESTQGYVDFTIPPDNAPGCVEDRASPSWYGDAYIDTSPLFAADSDKYVLLFTELGPVSWPIV</sequence>
<organism evidence="2 3">
    <name type="scientific">Anopheles farauti</name>
    <dbReference type="NCBI Taxonomy" id="69004"/>
    <lineage>
        <taxon>Eukaryota</taxon>
        <taxon>Metazoa</taxon>
        <taxon>Ecdysozoa</taxon>
        <taxon>Arthropoda</taxon>
        <taxon>Hexapoda</taxon>
        <taxon>Insecta</taxon>
        <taxon>Pterygota</taxon>
        <taxon>Neoptera</taxon>
        <taxon>Endopterygota</taxon>
        <taxon>Diptera</taxon>
        <taxon>Nematocera</taxon>
        <taxon>Culicoidea</taxon>
        <taxon>Culicidae</taxon>
        <taxon>Anophelinae</taxon>
        <taxon>Anopheles</taxon>
    </lineage>
</organism>
<feature type="region of interest" description="Disordered" evidence="1">
    <location>
        <begin position="481"/>
        <end position="510"/>
    </location>
</feature>
<dbReference type="Proteomes" id="UP000075886">
    <property type="component" value="Unassembled WGS sequence"/>
</dbReference>
<protein>
    <submittedName>
        <fullName evidence="2">Uncharacterized protein</fullName>
    </submittedName>
</protein>
<accession>A0A182QMY5</accession>
<dbReference type="AlphaFoldDB" id="A0A182QMY5"/>
<dbReference type="EMBL" id="AXCN02000899">
    <property type="status" value="NOT_ANNOTATED_CDS"/>
    <property type="molecule type" value="Genomic_DNA"/>
</dbReference>
<reference evidence="3" key="1">
    <citation type="submission" date="2014-01" db="EMBL/GenBank/DDBJ databases">
        <title>The Genome Sequence of Anopheles farauti FAR1 (V2).</title>
        <authorList>
            <consortium name="The Broad Institute Genomics Platform"/>
            <person name="Neafsey D.E."/>
            <person name="Besansky N."/>
            <person name="Howell P."/>
            <person name="Walton C."/>
            <person name="Young S.K."/>
            <person name="Zeng Q."/>
            <person name="Gargeya S."/>
            <person name="Fitzgerald M."/>
            <person name="Haas B."/>
            <person name="Abouelleil A."/>
            <person name="Allen A.W."/>
            <person name="Alvarado L."/>
            <person name="Arachchi H.M."/>
            <person name="Berlin A.M."/>
            <person name="Chapman S.B."/>
            <person name="Gainer-Dewar J."/>
            <person name="Goldberg J."/>
            <person name="Griggs A."/>
            <person name="Gujja S."/>
            <person name="Hansen M."/>
            <person name="Howarth C."/>
            <person name="Imamovic A."/>
            <person name="Ireland A."/>
            <person name="Larimer J."/>
            <person name="McCowan C."/>
            <person name="Murphy C."/>
            <person name="Pearson M."/>
            <person name="Poon T.W."/>
            <person name="Priest M."/>
            <person name="Roberts A."/>
            <person name="Saif S."/>
            <person name="Shea T."/>
            <person name="Sisk P."/>
            <person name="Sykes S."/>
            <person name="Wortman J."/>
            <person name="Nusbaum C."/>
            <person name="Birren B."/>
        </authorList>
    </citation>
    <scope>NUCLEOTIDE SEQUENCE [LARGE SCALE GENOMIC DNA]</scope>
    <source>
        <strain evidence="3">FAR1</strain>
    </source>
</reference>
<feature type="compositionally biased region" description="Polar residues" evidence="1">
    <location>
        <begin position="491"/>
        <end position="506"/>
    </location>
</feature>